<sequence length="903" mass="99385">MENTCKRKTSKTPIPMPVLQGWADLPDDLLHSVLPLLSSASDLVAFIATCPSWHAAFRSAKSILSTTLFRPLAIRSCSSSDNYPEVWELFDPAKSTICLHRVTPPGFLRVMGFECCSYGHAIFSKSLFNATSFAIVNAFTGISVSPPPCPFSGFLNCRALTAPFDCPDSHLLVSSISSMFAWRVGSNYWSEYPCKDISSSLEHFVSFKGQLFALEYPLLYTIRLEPQLIMEILQVVWSEVMADPEIWEPWLVVCDDMLLMLTRSTGETFRLDLSSEPAMWVKMKEEKMKEWAFFFDEKKSYQPRPPLSCKNPQRWGGVGKKTGDRRRRRRRLRQRREYRPSVIRGPAHLNSKDHVSYSSSVPTCQYSGFDFLTHPDSSPPPAMAPYPLPPPPQQQQQLPQARSSKPGRPPPHSHGGYMNRAVSVESGAPHDARGLRAFIKALATEHGEAAPAVHAHAAKIGLDRCRAVRDGLVELYLARGELASARALLFDGFPAGRDVVSCTAMVTSHARHGFLEDAVALFFAMADDRGVSIDAVAAAAAFSACAQIGDLALGREAHHRVADRKVAMDVVAWNALGDMYARGDDMAAAHRCFRRMPVEKNVVSWNTMISASARAGELDEALALFQEMQAAAVRPDDATFVAVLGACAQLGALDTGRWLHAYMGRLGHSADGVIGNALLDMYAKCGAVDQASEVFDAMSRRDVYTYTSMILGLAIHGRGEKALSLFAVMRRAGVTPNEVTLLGVLTACCHAGLVDEGLEQFNAMPKPRIEHYGCVVDMLARAGRLDEAEELVAAMPMQPDPLIWGSLLAACRAHGDVDRAERVMRRRTADADADAGDYVLMSNTYASKGRHGEAVQVRKQMRKSDIDKVPGCNLIEIDGVVHEFRAIPANSIDRPKCKDAIFY</sequence>
<dbReference type="HOGENOM" id="CLU_014316_0_0_1"/>
<dbReference type="InterPro" id="IPR036047">
    <property type="entry name" value="F-box-like_dom_sf"/>
</dbReference>
<feature type="repeat" description="PPR" evidence="3">
    <location>
        <begin position="671"/>
        <end position="701"/>
    </location>
</feature>
<feature type="region of interest" description="Disordered" evidence="4">
    <location>
        <begin position="302"/>
        <end position="357"/>
    </location>
</feature>
<name>J3MAR0_ORYBR</name>
<reference evidence="5" key="1">
    <citation type="journal article" date="2013" name="Nat. Commun.">
        <title>Whole-genome sequencing of Oryza brachyantha reveals mechanisms underlying Oryza genome evolution.</title>
        <authorList>
            <person name="Chen J."/>
            <person name="Huang Q."/>
            <person name="Gao D."/>
            <person name="Wang J."/>
            <person name="Lang Y."/>
            <person name="Liu T."/>
            <person name="Li B."/>
            <person name="Bai Z."/>
            <person name="Luis Goicoechea J."/>
            <person name="Liang C."/>
            <person name="Chen C."/>
            <person name="Zhang W."/>
            <person name="Sun S."/>
            <person name="Liao Y."/>
            <person name="Zhang X."/>
            <person name="Yang L."/>
            <person name="Song C."/>
            <person name="Wang M."/>
            <person name="Shi J."/>
            <person name="Liu G."/>
            <person name="Liu J."/>
            <person name="Zhou H."/>
            <person name="Zhou W."/>
            <person name="Yu Q."/>
            <person name="An N."/>
            <person name="Chen Y."/>
            <person name="Cai Q."/>
            <person name="Wang B."/>
            <person name="Liu B."/>
            <person name="Min J."/>
            <person name="Huang Y."/>
            <person name="Wu H."/>
            <person name="Li Z."/>
            <person name="Zhang Y."/>
            <person name="Yin Y."/>
            <person name="Song W."/>
            <person name="Jiang J."/>
            <person name="Jackson S.A."/>
            <person name="Wing R.A."/>
            <person name="Wang J."/>
            <person name="Chen M."/>
        </authorList>
    </citation>
    <scope>NUCLEOTIDE SEQUENCE [LARGE SCALE GENOMIC DNA]</scope>
    <source>
        <strain evidence="5">cv. IRGC 101232</strain>
    </source>
</reference>
<dbReference type="GO" id="GO:0009451">
    <property type="term" value="P:RNA modification"/>
    <property type="evidence" value="ECO:0007669"/>
    <property type="project" value="InterPro"/>
</dbReference>
<dbReference type="NCBIfam" id="TIGR00756">
    <property type="entry name" value="PPR"/>
    <property type="match status" value="2"/>
</dbReference>
<accession>J3MAR0</accession>
<protein>
    <recommendedName>
        <fullName evidence="7">F-box domain-containing protein</fullName>
    </recommendedName>
</protein>
<dbReference type="Proteomes" id="UP000006038">
    <property type="component" value="Chromosome 6"/>
</dbReference>
<keyword evidence="2" id="KW-0809">Transit peptide</keyword>
<dbReference type="PANTHER" id="PTHR47926">
    <property type="entry name" value="PENTATRICOPEPTIDE REPEAT-CONTAINING PROTEIN"/>
    <property type="match status" value="1"/>
</dbReference>
<dbReference type="PROSITE" id="PS51375">
    <property type="entry name" value="PPR"/>
    <property type="match status" value="3"/>
</dbReference>
<keyword evidence="1" id="KW-0677">Repeat</keyword>
<dbReference type="Gene3D" id="1.25.40.10">
    <property type="entry name" value="Tetratricopeptide repeat domain"/>
    <property type="match status" value="2"/>
</dbReference>
<dbReference type="CDD" id="cd09917">
    <property type="entry name" value="F-box_SF"/>
    <property type="match status" value="1"/>
</dbReference>
<feature type="repeat" description="PPR" evidence="3">
    <location>
        <begin position="702"/>
        <end position="736"/>
    </location>
</feature>
<dbReference type="OMA" id="AMAPYPL"/>
<dbReference type="FunFam" id="1.25.40.10:FF:000469">
    <property type="entry name" value="Pentatricopeptide repeat-containing protein"/>
    <property type="match status" value="1"/>
</dbReference>
<feature type="repeat" description="PPR" evidence="3">
    <location>
        <begin position="601"/>
        <end position="635"/>
    </location>
</feature>
<dbReference type="SUPFAM" id="SSF81383">
    <property type="entry name" value="F-box domain"/>
    <property type="match status" value="1"/>
</dbReference>
<evidence type="ECO:0000313" key="5">
    <source>
        <dbReference type="EnsemblPlants" id="OB06G11040.1"/>
    </source>
</evidence>
<feature type="region of interest" description="Disordered" evidence="4">
    <location>
        <begin position="370"/>
        <end position="419"/>
    </location>
</feature>
<dbReference type="Pfam" id="PF01535">
    <property type="entry name" value="PPR"/>
    <property type="match status" value="3"/>
</dbReference>
<feature type="compositionally biased region" description="Basic residues" evidence="4">
    <location>
        <begin position="323"/>
        <end position="336"/>
    </location>
</feature>
<dbReference type="eggNOG" id="KOG4197">
    <property type="taxonomic scope" value="Eukaryota"/>
</dbReference>
<dbReference type="PANTHER" id="PTHR47926:SF437">
    <property type="entry name" value="PENTACOTRIPEPTIDE-REPEAT REGION OF PRORP DOMAIN-CONTAINING PROTEIN"/>
    <property type="match status" value="1"/>
</dbReference>
<dbReference type="InterPro" id="IPR046848">
    <property type="entry name" value="E_motif"/>
</dbReference>
<keyword evidence="6" id="KW-1185">Reference proteome</keyword>
<proteinExistence type="predicted"/>
<dbReference type="AlphaFoldDB" id="J3MAR0"/>
<evidence type="ECO:0008006" key="7">
    <source>
        <dbReference type="Google" id="ProtNLM"/>
    </source>
</evidence>
<dbReference type="InterPro" id="IPR011990">
    <property type="entry name" value="TPR-like_helical_dom_sf"/>
</dbReference>
<feature type="compositionally biased region" description="Pro residues" evidence="4">
    <location>
        <begin position="377"/>
        <end position="393"/>
    </location>
</feature>
<dbReference type="FunFam" id="1.25.40.10:FF:001457">
    <property type="entry name" value="Os06g0114366 protein"/>
    <property type="match status" value="1"/>
</dbReference>
<dbReference type="GO" id="GO:0003723">
    <property type="term" value="F:RNA binding"/>
    <property type="evidence" value="ECO:0007669"/>
    <property type="project" value="InterPro"/>
</dbReference>
<dbReference type="Gramene" id="OB06G11040.1">
    <property type="protein sequence ID" value="OB06G11040.1"/>
    <property type="gene ID" value="OB06G11040"/>
</dbReference>
<reference evidence="5" key="2">
    <citation type="submission" date="2013-04" db="UniProtKB">
        <authorList>
            <consortium name="EnsemblPlants"/>
        </authorList>
    </citation>
    <scope>IDENTIFICATION</scope>
</reference>
<dbReference type="InterPro" id="IPR046960">
    <property type="entry name" value="PPR_At4g14850-like_plant"/>
</dbReference>
<dbReference type="FunFam" id="1.25.40.10:FF:000031">
    <property type="entry name" value="Pentatricopeptide repeat-containing protein mitochondrial"/>
    <property type="match status" value="1"/>
</dbReference>
<dbReference type="Pfam" id="PF20431">
    <property type="entry name" value="E_motif"/>
    <property type="match status" value="1"/>
</dbReference>
<organism evidence="5">
    <name type="scientific">Oryza brachyantha</name>
    <name type="common">malo sina</name>
    <dbReference type="NCBI Taxonomy" id="4533"/>
    <lineage>
        <taxon>Eukaryota</taxon>
        <taxon>Viridiplantae</taxon>
        <taxon>Streptophyta</taxon>
        <taxon>Embryophyta</taxon>
        <taxon>Tracheophyta</taxon>
        <taxon>Spermatophyta</taxon>
        <taxon>Magnoliopsida</taxon>
        <taxon>Liliopsida</taxon>
        <taxon>Poales</taxon>
        <taxon>Poaceae</taxon>
        <taxon>BOP clade</taxon>
        <taxon>Oryzoideae</taxon>
        <taxon>Oryzeae</taxon>
        <taxon>Oryzinae</taxon>
        <taxon>Oryza</taxon>
    </lineage>
</organism>
<evidence type="ECO:0000256" key="4">
    <source>
        <dbReference type="SAM" id="MobiDB-lite"/>
    </source>
</evidence>
<evidence type="ECO:0000313" key="6">
    <source>
        <dbReference type="Proteomes" id="UP000006038"/>
    </source>
</evidence>
<dbReference type="EnsemblPlants" id="OB06G11040.1">
    <property type="protein sequence ID" value="OB06G11040.1"/>
    <property type="gene ID" value="OB06G11040"/>
</dbReference>
<dbReference type="InterPro" id="IPR002885">
    <property type="entry name" value="PPR_rpt"/>
</dbReference>
<evidence type="ECO:0000256" key="2">
    <source>
        <dbReference type="ARBA" id="ARBA00022946"/>
    </source>
</evidence>
<evidence type="ECO:0000256" key="1">
    <source>
        <dbReference type="ARBA" id="ARBA00022737"/>
    </source>
</evidence>
<dbReference type="Pfam" id="PF13041">
    <property type="entry name" value="PPR_2"/>
    <property type="match status" value="2"/>
</dbReference>
<evidence type="ECO:0000256" key="3">
    <source>
        <dbReference type="PROSITE-ProRule" id="PRU00708"/>
    </source>
</evidence>